<keyword evidence="1" id="KW-0472">Membrane</keyword>
<sequence>MNNFLSIIDTWIYYLEYNIQFLLINQLQEAKPTILIILFISGLITSLNPCFFPIFAMTISYIYGNDEKLSNKYMLISGLLTSFLIVLIFTLLINYQSHKLVLIMPIFSAFFMIFIGLNLLKIFNLSKFFFKTEKNPNFFNVFLKKNRLYNYLSGIIIGLSSIPCNGPIILTITFWISHCQNNLIALIYILFYFSGYIFPIYSLIRLKNYRNSFNLISSTLNTFNYVGGSFILGFGIFSFLQKIFI</sequence>
<proteinExistence type="predicted"/>
<dbReference type="PANTHER" id="PTHR31272">
    <property type="entry name" value="CYTOCHROME C-TYPE BIOGENESIS PROTEIN HI_1454-RELATED"/>
    <property type="match status" value="1"/>
</dbReference>
<evidence type="ECO:0000313" key="2">
    <source>
        <dbReference type="EMBL" id="AOM65013.1"/>
    </source>
</evidence>
<keyword evidence="2" id="KW-0934">Plastid</keyword>
<feature type="transmembrane region" description="Helical" evidence="1">
    <location>
        <begin position="183"/>
        <end position="202"/>
    </location>
</feature>
<gene>
    <name evidence="2" type="primary">dsbD</name>
    <name evidence="2" type="ORF">Schiz_130</name>
</gene>
<dbReference type="PANTHER" id="PTHR31272:SF9">
    <property type="entry name" value="BLL1027 PROTEIN"/>
    <property type="match status" value="1"/>
</dbReference>
<feature type="transmembrane region" description="Helical" evidence="1">
    <location>
        <begin position="100"/>
        <end position="120"/>
    </location>
</feature>
<evidence type="ECO:0000256" key="1">
    <source>
        <dbReference type="SAM" id="Phobius"/>
    </source>
</evidence>
<geneLocation type="plastid" evidence="2"/>
<feature type="transmembrane region" description="Helical" evidence="1">
    <location>
        <begin position="151"/>
        <end position="176"/>
    </location>
</feature>
<dbReference type="InterPro" id="IPR051790">
    <property type="entry name" value="Cytochrome_c-biogenesis_DsbD"/>
</dbReference>
<keyword evidence="1" id="KW-1133">Transmembrane helix</keyword>
<accession>A0A1C9C9E7</accession>
<keyword evidence="1 2" id="KW-0812">Transmembrane</keyword>
<feature type="transmembrane region" description="Helical" evidence="1">
    <location>
        <begin position="34"/>
        <end position="63"/>
    </location>
</feature>
<feature type="transmembrane region" description="Helical" evidence="1">
    <location>
        <begin position="222"/>
        <end position="240"/>
    </location>
</feature>
<dbReference type="AlphaFoldDB" id="A0A1C9C9E7"/>
<reference evidence="2" key="1">
    <citation type="journal article" date="2016" name="BMC Biol.">
        <title>Parallel evolution of highly conserved plastid genome architecture in red seaweeds and seed plants.</title>
        <authorList>
            <person name="Lee J."/>
            <person name="Cho C.H."/>
            <person name="Park S.I."/>
            <person name="Choi J.W."/>
            <person name="Song H.S."/>
            <person name="West J.A."/>
            <person name="Bhattacharya D."/>
            <person name="Yoon H.S."/>
        </authorList>
    </citation>
    <scope>NUCLEOTIDE SEQUENCE</scope>
</reference>
<dbReference type="GeneID" id="29072441"/>
<dbReference type="EMBL" id="KX284712">
    <property type="protein sequence ID" value="AOM65013.1"/>
    <property type="molecule type" value="Genomic_DNA"/>
</dbReference>
<dbReference type="RefSeq" id="YP_009296078.1">
    <property type="nucleotide sequence ID" value="NC_031169.1"/>
</dbReference>
<name>A0A1C9C9E7_9FLOR</name>
<feature type="transmembrane region" description="Helical" evidence="1">
    <location>
        <begin position="75"/>
        <end position="93"/>
    </location>
</feature>
<organism evidence="2">
    <name type="scientific">Schizymenia dubyi</name>
    <dbReference type="NCBI Taxonomy" id="38368"/>
    <lineage>
        <taxon>Eukaryota</taxon>
        <taxon>Rhodophyta</taxon>
        <taxon>Florideophyceae</taxon>
        <taxon>Rhodymeniophycidae</taxon>
        <taxon>Nemastomatales</taxon>
        <taxon>Schizymeniaceae</taxon>
        <taxon>Schizymenia</taxon>
    </lineage>
</organism>
<protein>
    <submittedName>
        <fullName evidence="2">Cytochrome c biogenesis protein transmembrane region</fullName>
    </submittedName>
</protein>